<dbReference type="AlphaFoldDB" id="A0A1I3I3U8"/>
<reference evidence="2 3" key="1">
    <citation type="submission" date="2016-10" db="EMBL/GenBank/DDBJ databases">
        <authorList>
            <person name="de Groot N.N."/>
        </authorList>
    </citation>
    <scope>NUCLEOTIDE SEQUENCE [LARGE SCALE GENOMIC DNA]</scope>
    <source>
        <strain evidence="2 3">CGMCC 1.11030</strain>
    </source>
</reference>
<organism evidence="2 3">
    <name type="scientific">Albimonas pacifica</name>
    <dbReference type="NCBI Taxonomy" id="1114924"/>
    <lineage>
        <taxon>Bacteria</taxon>
        <taxon>Pseudomonadati</taxon>
        <taxon>Pseudomonadota</taxon>
        <taxon>Alphaproteobacteria</taxon>
        <taxon>Rhodobacterales</taxon>
        <taxon>Paracoccaceae</taxon>
        <taxon>Albimonas</taxon>
    </lineage>
</organism>
<keyword evidence="3" id="KW-1185">Reference proteome</keyword>
<dbReference type="InterPro" id="IPR037026">
    <property type="entry name" value="Vgr_OB-fold_dom_sf"/>
</dbReference>
<dbReference type="SUPFAM" id="SSF69255">
    <property type="entry name" value="gp5 N-terminal domain-like"/>
    <property type="match status" value="1"/>
</dbReference>
<sequence>MSFQQTISLAAARAAQPRLGQVTSVDDPEGLARVRVRLHGADPDGEAESWARVAVPFAGGDRGAFLIPDVGDEVLVVFVGGDLRAPIVAGSLWNGRDLPPDEVAGAVDRWSFTGKAGTRLAILEDQGGSERVEIETPGGAKITLSDQGGGRATIKAGGATVKLSPSGVSVQTGARVTVDASSVAISASMMTVDCPYVNFSGVVNCQTLTSTAVMSASYSPGAGNIW</sequence>
<dbReference type="OrthoDB" id="9762420at2"/>
<gene>
    <name evidence="2" type="ORF">SAMN05216258_106321</name>
</gene>
<accession>A0A1I3I3U8</accession>
<evidence type="ECO:0000259" key="1">
    <source>
        <dbReference type="Pfam" id="PF04717"/>
    </source>
</evidence>
<dbReference type="STRING" id="1114924.SAMN05216258_106321"/>
<proteinExistence type="predicted"/>
<protein>
    <recommendedName>
        <fullName evidence="1">Gp5/Type VI secretion system Vgr protein OB-fold domain-containing protein</fullName>
    </recommendedName>
</protein>
<dbReference type="Pfam" id="PF04717">
    <property type="entry name" value="Phage_base_V"/>
    <property type="match status" value="1"/>
</dbReference>
<name>A0A1I3I3U8_9RHOB</name>
<dbReference type="InterPro" id="IPR006531">
    <property type="entry name" value="Gp5/Vgr_OB"/>
</dbReference>
<evidence type="ECO:0000313" key="3">
    <source>
        <dbReference type="Proteomes" id="UP000199377"/>
    </source>
</evidence>
<dbReference type="Gene3D" id="2.40.50.230">
    <property type="entry name" value="Gp5 N-terminal domain"/>
    <property type="match status" value="1"/>
</dbReference>
<dbReference type="Proteomes" id="UP000199377">
    <property type="component" value="Unassembled WGS sequence"/>
</dbReference>
<dbReference type="RefSeq" id="WP_092860782.1">
    <property type="nucleotide sequence ID" value="NZ_FOQH01000006.1"/>
</dbReference>
<dbReference type="EMBL" id="FOQH01000006">
    <property type="protein sequence ID" value="SFI42507.1"/>
    <property type="molecule type" value="Genomic_DNA"/>
</dbReference>
<evidence type="ECO:0000313" key="2">
    <source>
        <dbReference type="EMBL" id="SFI42507.1"/>
    </source>
</evidence>
<feature type="domain" description="Gp5/Type VI secretion system Vgr protein OB-fold" evidence="1">
    <location>
        <begin position="19"/>
        <end position="93"/>
    </location>
</feature>